<reference evidence="1 2" key="1">
    <citation type="journal article" date="2021" name="BMC Biol.">
        <title>Horizontally acquired antibacterial genes associated with adaptive radiation of ladybird beetles.</title>
        <authorList>
            <person name="Li H.S."/>
            <person name="Tang X.F."/>
            <person name="Huang Y.H."/>
            <person name="Xu Z.Y."/>
            <person name="Chen M.L."/>
            <person name="Du X.Y."/>
            <person name="Qiu B.Y."/>
            <person name="Chen P.T."/>
            <person name="Zhang W."/>
            <person name="Slipinski A."/>
            <person name="Escalona H.E."/>
            <person name="Waterhouse R.M."/>
            <person name="Zwick A."/>
            <person name="Pang H."/>
        </authorList>
    </citation>
    <scope>NUCLEOTIDE SEQUENCE [LARGE SCALE GENOMIC DNA]</scope>
    <source>
        <strain evidence="1">SYSU2018</strain>
    </source>
</reference>
<dbReference type="EMBL" id="JABFTP020000185">
    <property type="protein sequence ID" value="KAL3289266.1"/>
    <property type="molecule type" value="Genomic_DNA"/>
</dbReference>
<evidence type="ECO:0000313" key="1">
    <source>
        <dbReference type="EMBL" id="KAL3289266.1"/>
    </source>
</evidence>
<dbReference type="Proteomes" id="UP001516400">
    <property type="component" value="Unassembled WGS sequence"/>
</dbReference>
<evidence type="ECO:0000313" key="2">
    <source>
        <dbReference type="Proteomes" id="UP001516400"/>
    </source>
</evidence>
<sequence>MGTNSPGDSPRVRTLLSPRALTAYNQVETDNITNRINLDLLNEEIIQLSKHGISENDQGLLRELDALSQAVKKSNEKNSKYNNKNNFRYKESDLGPYVVIIESLNENI</sequence>
<comment type="caution">
    <text evidence="1">The sequence shown here is derived from an EMBL/GenBank/DDBJ whole genome shotgun (WGS) entry which is preliminary data.</text>
</comment>
<accession>A0ABD2PF61</accession>
<proteinExistence type="predicted"/>
<keyword evidence="2" id="KW-1185">Reference proteome</keyword>
<dbReference type="AlphaFoldDB" id="A0ABD2PF61"/>
<organism evidence="1 2">
    <name type="scientific">Cryptolaemus montrouzieri</name>
    <dbReference type="NCBI Taxonomy" id="559131"/>
    <lineage>
        <taxon>Eukaryota</taxon>
        <taxon>Metazoa</taxon>
        <taxon>Ecdysozoa</taxon>
        <taxon>Arthropoda</taxon>
        <taxon>Hexapoda</taxon>
        <taxon>Insecta</taxon>
        <taxon>Pterygota</taxon>
        <taxon>Neoptera</taxon>
        <taxon>Endopterygota</taxon>
        <taxon>Coleoptera</taxon>
        <taxon>Polyphaga</taxon>
        <taxon>Cucujiformia</taxon>
        <taxon>Coccinelloidea</taxon>
        <taxon>Coccinellidae</taxon>
        <taxon>Scymninae</taxon>
        <taxon>Scymnini</taxon>
        <taxon>Cryptolaemus</taxon>
    </lineage>
</organism>
<name>A0ABD2PF61_9CUCU</name>
<gene>
    <name evidence="1" type="ORF">HHI36_003696</name>
</gene>
<protein>
    <submittedName>
        <fullName evidence="1">Uncharacterized protein</fullName>
    </submittedName>
</protein>